<comment type="caution">
    <text evidence="1">The sequence shown here is derived from an EMBL/GenBank/DDBJ whole genome shotgun (WGS) entry which is preliminary data.</text>
</comment>
<evidence type="ECO:0000313" key="1">
    <source>
        <dbReference type="EMBL" id="KAJ0191692.1"/>
    </source>
</evidence>
<keyword evidence="2" id="KW-1185">Reference proteome</keyword>
<evidence type="ECO:0000313" key="2">
    <source>
        <dbReference type="Proteomes" id="UP000235145"/>
    </source>
</evidence>
<protein>
    <recommendedName>
        <fullName evidence="3">Reverse transcriptase domain-containing protein</fullName>
    </recommendedName>
</protein>
<name>A0A9R1UPV5_LACSA</name>
<dbReference type="AlphaFoldDB" id="A0A9R1UPV5"/>
<organism evidence="1 2">
    <name type="scientific">Lactuca sativa</name>
    <name type="common">Garden lettuce</name>
    <dbReference type="NCBI Taxonomy" id="4236"/>
    <lineage>
        <taxon>Eukaryota</taxon>
        <taxon>Viridiplantae</taxon>
        <taxon>Streptophyta</taxon>
        <taxon>Embryophyta</taxon>
        <taxon>Tracheophyta</taxon>
        <taxon>Spermatophyta</taxon>
        <taxon>Magnoliopsida</taxon>
        <taxon>eudicotyledons</taxon>
        <taxon>Gunneridae</taxon>
        <taxon>Pentapetalae</taxon>
        <taxon>asterids</taxon>
        <taxon>campanulids</taxon>
        <taxon>Asterales</taxon>
        <taxon>Asteraceae</taxon>
        <taxon>Cichorioideae</taxon>
        <taxon>Cichorieae</taxon>
        <taxon>Lactucinae</taxon>
        <taxon>Lactuca</taxon>
    </lineage>
</organism>
<accession>A0A9R1UPV5</accession>
<dbReference type="PANTHER" id="PTHR33116">
    <property type="entry name" value="REVERSE TRANSCRIPTASE ZINC-BINDING DOMAIN-CONTAINING PROTEIN-RELATED-RELATED"/>
    <property type="match status" value="1"/>
</dbReference>
<evidence type="ECO:0008006" key="3">
    <source>
        <dbReference type="Google" id="ProtNLM"/>
    </source>
</evidence>
<reference evidence="1 2" key="1">
    <citation type="journal article" date="2017" name="Nat. Commun.">
        <title>Genome assembly with in vitro proximity ligation data and whole-genome triplication in lettuce.</title>
        <authorList>
            <person name="Reyes-Chin-Wo S."/>
            <person name="Wang Z."/>
            <person name="Yang X."/>
            <person name="Kozik A."/>
            <person name="Arikit S."/>
            <person name="Song C."/>
            <person name="Xia L."/>
            <person name="Froenicke L."/>
            <person name="Lavelle D.O."/>
            <person name="Truco M.J."/>
            <person name="Xia R."/>
            <person name="Zhu S."/>
            <person name="Xu C."/>
            <person name="Xu H."/>
            <person name="Xu X."/>
            <person name="Cox K."/>
            <person name="Korf I."/>
            <person name="Meyers B.C."/>
            <person name="Michelmore R.W."/>
        </authorList>
    </citation>
    <scope>NUCLEOTIDE SEQUENCE [LARGE SCALE GENOMIC DNA]</scope>
    <source>
        <strain evidence="2">cv. Salinas</strain>
        <tissue evidence="1">Seedlings</tissue>
    </source>
</reference>
<sequence>MKSTCQNALFRGVKIPNRGPSISHIFYADDVLFVGEWLCSNFDNFARILRCFHASAGLKVNFSKSQVFGIGVLMGEITRCARILGCCAASLPFKYLGVPVGANMALKRHWQPILDWVQSRLSPRKLELSPLVIALR</sequence>
<proteinExistence type="predicted"/>
<gene>
    <name evidence="1" type="ORF">LSAT_V11C800395280</name>
</gene>
<dbReference type="EMBL" id="NBSK02000008">
    <property type="protein sequence ID" value="KAJ0191692.1"/>
    <property type="molecule type" value="Genomic_DNA"/>
</dbReference>
<dbReference type="PANTHER" id="PTHR33116:SF78">
    <property type="entry name" value="OS12G0587133 PROTEIN"/>
    <property type="match status" value="1"/>
</dbReference>
<dbReference type="Proteomes" id="UP000235145">
    <property type="component" value="Unassembled WGS sequence"/>
</dbReference>